<proteinExistence type="predicted"/>
<dbReference type="EMBL" id="KN550559">
    <property type="protein sequence ID" value="KHJ93882.1"/>
    <property type="molecule type" value="Genomic_DNA"/>
</dbReference>
<accession>A0A0B1TDG6</accession>
<reference evidence="1 2" key="1">
    <citation type="submission" date="2014-03" db="EMBL/GenBank/DDBJ databases">
        <title>Draft genome of the hookworm Oesophagostomum dentatum.</title>
        <authorList>
            <person name="Mitreva M."/>
        </authorList>
    </citation>
    <scope>NUCLEOTIDE SEQUENCE [LARGE SCALE GENOMIC DNA]</scope>
    <source>
        <strain evidence="1 2">OD-Hann</strain>
    </source>
</reference>
<keyword evidence="2" id="KW-1185">Reference proteome</keyword>
<evidence type="ECO:0000313" key="2">
    <source>
        <dbReference type="Proteomes" id="UP000053660"/>
    </source>
</evidence>
<sequence>MIGTVNDVTKVVPRLPRNVGTLSVYTDGKAKVTYKLLEITQLSSKISCYKYKAEDVNQQKAKEILLILYQW</sequence>
<organism evidence="1 2">
    <name type="scientific">Oesophagostomum dentatum</name>
    <name type="common">Nodular worm</name>
    <dbReference type="NCBI Taxonomy" id="61180"/>
    <lineage>
        <taxon>Eukaryota</taxon>
        <taxon>Metazoa</taxon>
        <taxon>Ecdysozoa</taxon>
        <taxon>Nematoda</taxon>
        <taxon>Chromadorea</taxon>
        <taxon>Rhabditida</taxon>
        <taxon>Rhabditina</taxon>
        <taxon>Rhabditomorpha</taxon>
        <taxon>Strongyloidea</taxon>
        <taxon>Strongylidae</taxon>
        <taxon>Oesophagostomum</taxon>
    </lineage>
</organism>
<name>A0A0B1TDG6_OESDE</name>
<gene>
    <name evidence="1" type="ORF">OESDEN_06199</name>
</gene>
<evidence type="ECO:0000313" key="1">
    <source>
        <dbReference type="EMBL" id="KHJ93882.1"/>
    </source>
</evidence>
<dbReference type="AlphaFoldDB" id="A0A0B1TDG6"/>
<dbReference type="Proteomes" id="UP000053660">
    <property type="component" value="Unassembled WGS sequence"/>
</dbReference>
<protein>
    <submittedName>
        <fullName evidence="1">Uncharacterized protein</fullName>
    </submittedName>
</protein>